<dbReference type="Gene3D" id="3.40.50.2000">
    <property type="entry name" value="Glycogen Phosphorylase B"/>
    <property type="match status" value="2"/>
</dbReference>
<keyword evidence="2" id="KW-0808">Transferase</keyword>
<dbReference type="CDD" id="cd03789">
    <property type="entry name" value="GT9_LPS_heptosyltransferase"/>
    <property type="match status" value="1"/>
</dbReference>
<evidence type="ECO:0000313" key="4">
    <source>
        <dbReference type="Proteomes" id="UP000324143"/>
    </source>
</evidence>
<dbReference type="PANTHER" id="PTHR30160">
    <property type="entry name" value="TETRAACYLDISACCHARIDE 4'-KINASE-RELATED"/>
    <property type="match status" value="1"/>
</dbReference>
<dbReference type="Proteomes" id="UP000324143">
    <property type="component" value="Unassembled WGS sequence"/>
</dbReference>
<keyword evidence="1" id="KW-0328">Glycosyltransferase</keyword>
<comment type="caution">
    <text evidence="3">The sequence shown here is derived from an EMBL/GenBank/DDBJ whole genome shotgun (WGS) entry which is preliminary data.</text>
</comment>
<evidence type="ECO:0000256" key="1">
    <source>
        <dbReference type="ARBA" id="ARBA00022676"/>
    </source>
</evidence>
<dbReference type="InterPro" id="IPR051199">
    <property type="entry name" value="LPS_LOS_Heptosyltrfase"/>
</dbReference>
<accession>A0A5D0MJ16</accession>
<dbReference type="GO" id="GO:0005829">
    <property type="term" value="C:cytosol"/>
    <property type="evidence" value="ECO:0007669"/>
    <property type="project" value="TreeGrafter"/>
</dbReference>
<evidence type="ECO:0000256" key="2">
    <source>
        <dbReference type="ARBA" id="ARBA00022679"/>
    </source>
</evidence>
<dbReference type="GO" id="GO:0008713">
    <property type="term" value="F:ADP-heptose-lipopolysaccharide heptosyltransferase activity"/>
    <property type="evidence" value="ECO:0007669"/>
    <property type="project" value="TreeGrafter"/>
</dbReference>
<gene>
    <name evidence="3" type="ORF">FXF47_05185</name>
</gene>
<organism evidence="3 4">
    <name type="scientific">Candidatus Mcinerneyibacterium aminivorans</name>
    <dbReference type="NCBI Taxonomy" id="2703815"/>
    <lineage>
        <taxon>Bacteria</taxon>
        <taxon>Candidatus Macinerneyibacteriota</taxon>
        <taxon>Candidatus Mcinerneyibacteria</taxon>
        <taxon>Candidatus Mcinerneyibacteriales</taxon>
        <taxon>Candidatus Mcinerneyibacteriaceae</taxon>
        <taxon>Candidatus Mcinerneyibacterium</taxon>
    </lineage>
</organism>
<name>A0A5D0MJ16_9BACT</name>
<dbReference type="PANTHER" id="PTHR30160:SF1">
    <property type="entry name" value="LIPOPOLYSACCHARIDE 1,2-N-ACETYLGLUCOSAMINETRANSFERASE-RELATED"/>
    <property type="match status" value="1"/>
</dbReference>
<protein>
    <submittedName>
        <fullName evidence="3">Glycosyltransferase family 9 protein</fullName>
    </submittedName>
</protein>
<dbReference type="EMBL" id="VSIX01000045">
    <property type="protein sequence ID" value="TYB31228.1"/>
    <property type="molecule type" value="Genomic_DNA"/>
</dbReference>
<dbReference type="AlphaFoldDB" id="A0A5D0MJ16"/>
<dbReference type="SUPFAM" id="SSF53756">
    <property type="entry name" value="UDP-Glycosyltransferase/glycogen phosphorylase"/>
    <property type="match status" value="1"/>
</dbReference>
<dbReference type="InterPro" id="IPR002201">
    <property type="entry name" value="Glyco_trans_9"/>
</dbReference>
<reference evidence="3" key="1">
    <citation type="submission" date="2019-08" db="EMBL/GenBank/DDBJ databases">
        <title>Genomic characterization of a novel candidate phylum (ARYD3) from a high temperature, high salinity tertiary oil reservoir in north central Oklahoma, USA.</title>
        <authorList>
            <person name="Youssef N.H."/>
            <person name="Yadav A."/>
            <person name="Elshahed M.S."/>
        </authorList>
    </citation>
    <scope>NUCLEOTIDE SEQUENCE [LARGE SCALE GENOMIC DNA]</scope>
    <source>
        <strain evidence="3">ARYD3</strain>
    </source>
</reference>
<proteinExistence type="predicted"/>
<dbReference type="GO" id="GO:0009244">
    <property type="term" value="P:lipopolysaccharide core region biosynthetic process"/>
    <property type="evidence" value="ECO:0007669"/>
    <property type="project" value="TreeGrafter"/>
</dbReference>
<sequence>MNKANNILIITLNYMGDVLMTLPLVYNIKRKFENCNVFLSAGHKSRGLKNIVNDIDKWFFRSGNINFITLFFHIKKLKKYNFDKIILIRNAKFTHKIAKKLKSDEVVGLKHSQVSNLEISIPERKNHRTHITDSTECIANYMGIEDFKYKVNFDKINCRTFKDKFIVFSPGTTRKAKMMPVEKWKKLGKYITKNYKYKIYIVGSKKDKHLTKKIKISDFPHENIIGKTNLRELYCYLKNSELTITVDNGTMHLCDLTDAPLISLFGSTNPRIVGPKSQNSYIIQSPLECKYCGKNKCSNNEFCMAEIDEKRIFNLIDKIL</sequence>
<evidence type="ECO:0000313" key="3">
    <source>
        <dbReference type="EMBL" id="TYB31228.1"/>
    </source>
</evidence>
<dbReference type="Pfam" id="PF01075">
    <property type="entry name" value="Glyco_transf_9"/>
    <property type="match status" value="1"/>
</dbReference>
<keyword evidence="4" id="KW-1185">Reference proteome</keyword>